<feature type="domain" description="Class II aldolase/adducin N-terminal" evidence="7">
    <location>
        <begin position="13"/>
        <end position="240"/>
    </location>
</feature>
<dbReference type="InterPro" id="IPR001303">
    <property type="entry name" value="Aldolase_II/adducin_N"/>
</dbReference>
<evidence type="ECO:0000256" key="2">
    <source>
        <dbReference type="ARBA" id="ARBA00022723"/>
    </source>
</evidence>
<keyword evidence="5 6" id="KW-0684">Rhamnose metabolism</keyword>
<comment type="cofactor">
    <cofactor evidence="6">
        <name>Zn(2+)</name>
        <dbReference type="ChEBI" id="CHEBI:29105"/>
    </cofactor>
    <text evidence="6">Binds 1 zinc ion per subunit.</text>
</comment>
<dbReference type="InterPro" id="IPR013447">
    <property type="entry name" value="Rhamnulose-1-P_Aldolase"/>
</dbReference>
<protein>
    <recommendedName>
        <fullName evidence="6">Rhamnulose-1-phosphate aldolase</fullName>
        <ecNumber evidence="6">4.1.2.19</ecNumber>
    </recommendedName>
</protein>
<dbReference type="Gene3D" id="3.40.225.10">
    <property type="entry name" value="Class II aldolase/adducin N-terminal domain"/>
    <property type="match status" value="1"/>
</dbReference>
<dbReference type="HAMAP" id="MF_00770">
    <property type="entry name" value="RhaD"/>
    <property type="match status" value="1"/>
</dbReference>
<evidence type="ECO:0000256" key="1">
    <source>
        <dbReference type="ARBA" id="ARBA00022490"/>
    </source>
</evidence>
<dbReference type="PANTHER" id="PTHR22789">
    <property type="entry name" value="FUCULOSE PHOSPHATE ALDOLASE"/>
    <property type="match status" value="1"/>
</dbReference>
<dbReference type="GO" id="GO:0019301">
    <property type="term" value="P:rhamnose catabolic process"/>
    <property type="evidence" value="ECO:0007669"/>
    <property type="project" value="UniProtKB-UniRule"/>
</dbReference>
<evidence type="ECO:0000259" key="7">
    <source>
        <dbReference type="SMART" id="SM01007"/>
    </source>
</evidence>
<name>A0A846MZV1_9PROT</name>
<feature type="binding site" evidence="6">
    <location>
        <position position="213"/>
    </location>
    <ligand>
        <name>Zn(2+)</name>
        <dbReference type="ChEBI" id="CHEBI:29105"/>
    </ligand>
</feature>
<keyword evidence="9" id="KW-1185">Reference proteome</keyword>
<dbReference type="UniPathway" id="UPA00541">
    <property type="reaction ID" value="UER00603"/>
</dbReference>
<sequence>MTASGLETSWFIQAMIKATTDMWDKGWDERNGGNVTLRLLDSDVAPYKDQLPIKRKQVMTQYVPELVGQYFLATGSGRFFRNVQIDPEHNIGIFRVGADGHTLEILWGFGETGVPTSEIAAHLQSHAVRQKMVGEKQRVIMHCHATNLISLTYVLRFESANVTRALWEGSTECLVVFPDGVGALEWMVPGTDGIGEATAELMSKHPMVIWAHHGVFACGPTLDDAFGLIDTAEKSAEITVKVISMGGVRQSITTDQLIALAERFKVTPYAPALEIGGWSLAGPSKA</sequence>
<dbReference type="Pfam" id="PF00596">
    <property type="entry name" value="Aldolase_II"/>
    <property type="match status" value="1"/>
</dbReference>
<dbReference type="GO" id="GO:0008994">
    <property type="term" value="F:rhamnulose-1-phosphate aldolase activity"/>
    <property type="evidence" value="ECO:0007669"/>
    <property type="project" value="UniProtKB-UniRule"/>
</dbReference>
<comment type="similarity">
    <text evidence="6">Belongs to the aldolase class II family. RhaD subfamily.</text>
</comment>
<dbReference type="EC" id="4.1.2.19" evidence="6"/>
<dbReference type="SMART" id="SM01007">
    <property type="entry name" value="Aldolase_II"/>
    <property type="match status" value="1"/>
</dbReference>
<comment type="subcellular location">
    <subcellularLocation>
        <location evidence="6">Cytoplasm</location>
    </subcellularLocation>
</comment>
<comment type="catalytic activity">
    <reaction evidence="6">
        <text>L-rhamnulose 1-phosphate = (S)-lactaldehyde + dihydroxyacetone phosphate</text>
        <dbReference type="Rhea" id="RHEA:19689"/>
        <dbReference type="ChEBI" id="CHEBI:18041"/>
        <dbReference type="ChEBI" id="CHEBI:57642"/>
        <dbReference type="ChEBI" id="CHEBI:58313"/>
        <dbReference type="EC" id="4.1.2.19"/>
    </reaction>
</comment>
<dbReference type="EMBL" id="JAASRM010000001">
    <property type="protein sequence ID" value="NIK89148.1"/>
    <property type="molecule type" value="Genomic_DNA"/>
</dbReference>
<organism evidence="8 9">
    <name type="scientific">Rhizomicrobium palustre</name>
    <dbReference type="NCBI Taxonomy" id="189966"/>
    <lineage>
        <taxon>Bacteria</taxon>
        <taxon>Pseudomonadati</taxon>
        <taxon>Pseudomonadota</taxon>
        <taxon>Alphaproteobacteria</taxon>
        <taxon>Micropepsales</taxon>
        <taxon>Micropepsaceae</taxon>
        <taxon>Rhizomicrobium</taxon>
    </lineage>
</organism>
<dbReference type="SUPFAM" id="SSF53639">
    <property type="entry name" value="AraD/HMP-PK domain-like"/>
    <property type="match status" value="1"/>
</dbReference>
<reference evidence="8 9" key="1">
    <citation type="submission" date="2020-03" db="EMBL/GenBank/DDBJ databases">
        <title>Genomic Encyclopedia of Type Strains, Phase IV (KMG-IV): sequencing the most valuable type-strain genomes for metagenomic binning, comparative biology and taxonomic classification.</title>
        <authorList>
            <person name="Goeker M."/>
        </authorList>
    </citation>
    <scope>NUCLEOTIDE SEQUENCE [LARGE SCALE GENOMIC DNA]</scope>
    <source>
        <strain evidence="8 9">DSM 19867</strain>
    </source>
</reference>
<comment type="pathway">
    <text evidence="6">Carbohydrate degradation; L-rhamnose degradation; glycerone phosphate from L-rhamnose: step 3/3.</text>
</comment>
<dbReference type="GO" id="GO:0019323">
    <property type="term" value="P:pentose catabolic process"/>
    <property type="evidence" value="ECO:0007669"/>
    <property type="project" value="TreeGrafter"/>
</dbReference>
<evidence type="ECO:0000256" key="3">
    <source>
        <dbReference type="ARBA" id="ARBA00022833"/>
    </source>
</evidence>
<dbReference type="GO" id="GO:0005829">
    <property type="term" value="C:cytosol"/>
    <property type="evidence" value="ECO:0007669"/>
    <property type="project" value="TreeGrafter"/>
</dbReference>
<feature type="binding site" evidence="6">
    <location>
        <position position="144"/>
    </location>
    <ligand>
        <name>Zn(2+)</name>
        <dbReference type="ChEBI" id="CHEBI:29105"/>
    </ligand>
</feature>
<proteinExistence type="inferred from homology"/>
<keyword evidence="4 6" id="KW-0456">Lyase</keyword>
<comment type="function">
    <text evidence="6">Catalyzes the reversible cleavage of L-rhamnulose-1-phosphate to dihydroxyacetone phosphate (DHAP) and L-lactaldehyde.</text>
</comment>
<evidence type="ECO:0000256" key="6">
    <source>
        <dbReference type="HAMAP-Rule" id="MF_00770"/>
    </source>
</evidence>
<evidence type="ECO:0000313" key="8">
    <source>
        <dbReference type="EMBL" id="NIK89148.1"/>
    </source>
</evidence>
<evidence type="ECO:0000313" key="9">
    <source>
        <dbReference type="Proteomes" id="UP000570514"/>
    </source>
</evidence>
<dbReference type="InterPro" id="IPR050197">
    <property type="entry name" value="Aldolase_class_II_sugar_metab"/>
</dbReference>
<dbReference type="GO" id="GO:0046872">
    <property type="term" value="F:metal ion binding"/>
    <property type="evidence" value="ECO:0007669"/>
    <property type="project" value="UniProtKB-KW"/>
</dbReference>
<gene>
    <name evidence="6" type="primary">rhaD</name>
    <name evidence="8" type="ORF">FHS83_002466</name>
</gene>
<evidence type="ECO:0000256" key="5">
    <source>
        <dbReference type="ARBA" id="ARBA00023308"/>
    </source>
</evidence>
<evidence type="ECO:0000256" key="4">
    <source>
        <dbReference type="ARBA" id="ARBA00023239"/>
    </source>
</evidence>
<feature type="binding site" evidence="6">
    <location>
        <position position="142"/>
    </location>
    <ligand>
        <name>Zn(2+)</name>
        <dbReference type="ChEBI" id="CHEBI:29105"/>
    </ligand>
</feature>
<accession>A0A846MZV1</accession>
<keyword evidence="3 6" id="KW-0862">Zinc</keyword>
<feature type="active site" evidence="6">
    <location>
        <position position="118"/>
    </location>
</feature>
<dbReference type="InterPro" id="IPR036409">
    <property type="entry name" value="Aldolase_II/adducin_N_sf"/>
</dbReference>
<dbReference type="Proteomes" id="UP000570514">
    <property type="component" value="Unassembled WGS sequence"/>
</dbReference>
<keyword evidence="1 6" id="KW-0963">Cytoplasm</keyword>
<dbReference type="NCBIfam" id="NF002963">
    <property type="entry name" value="PRK03634.1"/>
    <property type="match status" value="1"/>
</dbReference>
<dbReference type="PANTHER" id="PTHR22789:SF16">
    <property type="entry name" value="RHAMNULOSE-1-PHOSPHATE ALDOLASE"/>
    <property type="match status" value="1"/>
</dbReference>
<dbReference type="AlphaFoldDB" id="A0A846MZV1"/>
<dbReference type="RefSeq" id="WP_167083261.1">
    <property type="nucleotide sequence ID" value="NZ_BAAADC010000001.1"/>
</dbReference>
<comment type="caution">
    <text evidence="8">The sequence shown here is derived from an EMBL/GenBank/DDBJ whole genome shotgun (WGS) entry which is preliminary data.</text>
</comment>
<keyword evidence="2 6" id="KW-0479">Metal-binding</keyword>